<dbReference type="InterPro" id="IPR006764">
    <property type="entry name" value="SAM_dep_MeTrfase_SAV2177_type"/>
</dbReference>
<dbReference type="InterPro" id="IPR029063">
    <property type="entry name" value="SAM-dependent_MTases_sf"/>
</dbReference>
<evidence type="ECO:0000313" key="2">
    <source>
        <dbReference type="EMBL" id="KRV50502.1"/>
    </source>
</evidence>
<dbReference type="Proteomes" id="UP000050867">
    <property type="component" value="Unassembled WGS sequence"/>
</dbReference>
<dbReference type="eggNOG" id="COG4106">
    <property type="taxonomic scope" value="Bacteria"/>
</dbReference>
<dbReference type="SUPFAM" id="SSF53335">
    <property type="entry name" value="S-adenosyl-L-methionine-dependent methyltransferases"/>
    <property type="match status" value="1"/>
</dbReference>
<protein>
    <recommendedName>
        <fullName evidence="4">S-adenosyl methyltransferase</fullName>
    </recommendedName>
</protein>
<organism evidence="2 3">
    <name type="scientific">Wenjunlia vitaminophila</name>
    <name type="common">Streptomyces vitaminophilus</name>
    <dbReference type="NCBI Taxonomy" id="76728"/>
    <lineage>
        <taxon>Bacteria</taxon>
        <taxon>Bacillati</taxon>
        <taxon>Actinomycetota</taxon>
        <taxon>Actinomycetes</taxon>
        <taxon>Kitasatosporales</taxon>
        <taxon>Streptomycetaceae</taxon>
        <taxon>Wenjunlia</taxon>
    </lineage>
</organism>
<dbReference type="PIRSF" id="PIRSF017393">
    <property type="entry name" value="MTase_SAV2177"/>
    <property type="match status" value="1"/>
</dbReference>
<accession>A0A0T6LWR5</accession>
<dbReference type="Gene3D" id="3.40.50.150">
    <property type="entry name" value="Vaccinia Virus protein VP39"/>
    <property type="match status" value="1"/>
</dbReference>
<keyword evidence="3" id="KW-1185">Reference proteome</keyword>
<dbReference type="STRING" id="76728.AQ490_15600"/>
<dbReference type="EMBL" id="LLZU01000005">
    <property type="protein sequence ID" value="KRV50502.1"/>
    <property type="molecule type" value="Genomic_DNA"/>
</dbReference>
<feature type="region of interest" description="Disordered" evidence="1">
    <location>
        <begin position="1"/>
        <end position="25"/>
    </location>
</feature>
<name>A0A0T6LWR5_WENVI</name>
<dbReference type="Pfam" id="PF04672">
    <property type="entry name" value="Methyltransf_19"/>
    <property type="match status" value="1"/>
</dbReference>
<gene>
    <name evidence="2" type="ORF">AQ490_15600</name>
</gene>
<evidence type="ECO:0000313" key="3">
    <source>
        <dbReference type="Proteomes" id="UP000050867"/>
    </source>
</evidence>
<dbReference type="CDD" id="cd02440">
    <property type="entry name" value="AdoMet_MTases"/>
    <property type="match status" value="1"/>
</dbReference>
<sequence length="280" mass="30957">MAQISETGSGHLDDAGYQPTTDLRTNQPHAARMYDFLLGGRDHFAADRQAAKKALSAFPTLRIAAEENRRFLGRAVEYLVREAGIEQFLDIGSGLPTAENVHQVAQRHSPGARVVYVDNDPIVLAHGRALLEEDTRTTVIQADVREPRSILEHPGARQLLDFSRPMAVLVVALFHFIGDDEDPIGILRTLRDAVAPGSYFVLSHATAEISPETALGVQRAYRAQGVPLTLRDRAQFLEFFQGMELVEPRVQVVSDWRSGLTEGQRPSHAEVSWYGGIARV</sequence>
<proteinExistence type="predicted"/>
<reference evidence="2 3" key="1">
    <citation type="submission" date="2015-10" db="EMBL/GenBank/DDBJ databases">
        <title>Draft genome sequence of pyrrolomycin-producing Streptomyces vitaminophilus.</title>
        <authorList>
            <person name="Graham D.E."/>
            <person name="Mahan K.M."/>
            <person name="Klingeman D.M."/>
            <person name="Hettich R.L."/>
            <person name="Parry R.J."/>
        </authorList>
    </citation>
    <scope>NUCLEOTIDE SEQUENCE [LARGE SCALE GENOMIC DNA]</scope>
    <source>
        <strain evidence="2 3">ATCC 31673</strain>
    </source>
</reference>
<dbReference type="AlphaFoldDB" id="A0A0T6LWR5"/>
<dbReference type="RefSeq" id="WP_018381620.1">
    <property type="nucleotide sequence ID" value="NZ_LLZU01000005.1"/>
</dbReference>
<evidence type="ECO:0008006" key="4">
    <source>
        <dbReference type="Google" id="ProtNLM"/>
    </source>
</evidence>
<evidence type="ECO:0000256" key="1">
    <source>
        <dbReference type="SAM" id="MobiDB-lite"/>
    </source>
</evidence>
<comment type="caution">
    <text evidence="2">The sequence shown here is derived from an EMBL/GenBank/DDBJ whole genome shotgun (WGS) entry which is preliminary data.</text>
</comment>